<dbReference type="InterPro" id="IPR050768">
    <property type="entry name" value="UPF0353/GerABKA_families"/>
</dbReference>
<dbReference type="InterPro" id="IPR004995">
    <property type="entry name" value="Spore_Ger"/>
</dbReference>
<feature type="transmembrane region" description="Helical" evidence="4">
    <location>
        <begin position="534"/>
        <end position="558"/>
    </location>
</feature>
<keyword evidence="4" id="KW-1133">Transmembrane helix</keyword>
<dbReference type="GO" id="GO:0016020">
    <property type="term" value="C:membrane"/>
    <property type="evidence" value="ECO:0007669"/>
    <property type="project" value="InterPro"/>
</dbReference>
<comment type="caution">
    <text evidence="5">The sequence shown here is derived from an EMBL/GenBank/DDBJ whole genome shotgun (WGS) entry which is preliminary data.</text>
</comment>
<evidence type="ECO:0000256" key="2">
    <source>
        <dbReference type="ARBA" id="ARBA00023136"/>
    </source>
</evidence>
<organism evidence="5 6">
    <name type="scientific">Heliomicrobium undosum</name>
    <dbReference type="NCBI Taxonomy" id="121734"/>
    <lineage>
        <taxon>Bacteria</taxon>
        <taxon>Bacillati</taxon>
        <taxon>Bacillota</taxon>
        <taxon>Clostridia</taxon>
        <taxon>Eubacteriales</taxon>
        <taxon>Heliobacteriaceae</taxon>
        <taxon>Heliomicrobium</taxon>
    </lineage>
</organism>
<evidence type="ECO:0000256" key="1">
    <source>
        <dbReference type="ARBA" id="ARBA00005278"/>
    </source>
</evidence>
<feature type="compositionally biased region" description="Polar residues" evidence="3">
    <location>
        <begin position="180"/>
        <end position="192"/>
    </location>
</feature>
<dbReference type="Pfam" id="PF03323">
    <property type="entry name" value="GerA"/>
    <property type="match status" value="1"/>
</dbReference>
<feature type="region of interest" description="Disordered" evidence="3">
    <location>
        <begin position="585"/>
        <end position="637"/>
    </location>
</feature>
<proteinExistence type="inferred from homology"/>
<dbReference type="AlphaFoldDB" id="A0A845L1Q2"/>
<keyword evidence="6" id="KW-1185">Reference proteome</keyword>
<keyword evidence="2 4" id="KW-0472">Membrane</keyword>
<reference evidence="5 6" key="1">
    <citation type="submission" date="2020-01" db="EMBL/GenBank/DDBJ databases">
        <title>Whole-genome sequence of Heliobacterium undosum DSM 13378.</title>
        <authorList>
            <person name="Kyndt J.A."/>
            <person name="Meyer T.E."/>
        </authorList>
    </citation>
    <scope>NUCLEOTIDE SEQUENCE [LARGE SCALE GENOMIC DNA]</scope>
    <source>
        <strain evidence="5 6">DSM 13378</strain>
    </source>
</reference>
<feature type="transmembrane region" description="Helical" evidence="4">
    <location>
        <begin position="502"/>
        <end position="522"/>
    </location>
</feature>
<dbReference type="EMBL" id="WXEY01000003">
    <property type="protein sequence ID" value="MZP28939.1"/>
    <property type="molecule type" value="Genomic_DNA"/>
</dbReference>
<dbReference type="PANTHER" id="PTHR22550">
    <property type="entry name" value="SPORE GERMINATION PROTEIN"/>
    <property type="match status" value="1"/>
</dbReference>
<feature type="region of interest" description="Disordered" evidence="3">
    <location>
        <begin position="166"/>
        <end position="192"/>
    </location>
</feature>
<evidence type="ECO:0000256" key="3">
    <source>
        <dbReference type="SAM" id="MobiDB-lite"/>
    </source>
</evidence>
<dbReference type="Proteomes" id="UP000463470">
    <property type="component" value="Unassembled WGS sequence"/>
</dbReference>
<gene>
    <name evidence="5" type="ORF">GTO91_04345</name>
</gene>
<evidence type="ECO:0000256" key="4">
    <source>
        <dbReference type="SAM" id="Phobius"/>
    </source>
</evidence>
<feature type="region of interest" description="Disordered" evidence="3">
    <location>
        <begin position="36"/>
        <end position="95"/>
    </location>
</feature>
<name>A0A845L1Q2_9FIRM</name>
<dbReference type="GO" id="GO:0009847">
    <property type="term" value="P:spore germination"/>
    <property type="evidence" value="ECO:0007669"/>
    <property type="project" value="InterPro"/>
</dbReference>
<accession>A0A845L1Q2</accession>
<sequence>MSPLNWQWFKQLLQVDPPTMKKTFSLSPYDKWLEKQGKRSGAKKQIPTSNLYAPALSRQFPKEKTGGDNNSDAKGENRGSGRFKGNASVGAASSKDEAIPDRLADVQRWLSREFTIRLNPDLRLRHLTIGLPQPVPALLAFYQSQVNNEHLSDMVITPLMMPFDFTIGDGDQGSPPASPTKDSQANASPPKNHLMNTLATRFATTVGQITPLPTKGAVVDALTNGHVALFVEGQSEALMFEAASLPGRGVEQPVTEAVVRGPHEAFNENIDSNIGLLRARLRSPRLLAEMGLTGQLGQLRYSLIYVAGLTHPALVREMRRRITAIDADAIHDIGLLAQYVEDHPNAFLPQQMITERPDRVAAALTDGAVAVLLDRSPYALVAPVTFWNLLHSPEDMYLRWPYGAFARVVRFVATLITILLPGLYIAVTSYHPEMLPTELMLSTAAARERVPFPVLAEVIFLELALELVRESGIRIPKQIGPTIGIVGAIIIGQAAVEAGLISPVLVVLMSVTALAVFIIPSYDLLYGVRLLRLLFVLAASLWGLFGIAFISTILALHLSSMKSLGVPLLSPVVPARRHGDDVILRPPIFGQSKRPSENRPVEKTRQTPLQRPWNPAARVSVQTKESKKSPSRQGDSS</sequence>
<dbReference type="RefSeq" id="WP_161255405.1">
    <property type="nucleotide sequence ID" value="NZ_WXEY01000003.1"/>
</dbReference>
<dbReference type="OrthoDB" id="1726708at2"/>
<feature type="transmembrane region" description="Helical" evidence="4">
    <location>
        <begin position="408"/>
        <end position="430"/>
    </location>
</feature>
<feature type="compositionally biased region" description="Basic and acidic residues" evidence="3">
    <location>
        <begin position="60"/>
        <end position="79"/>
    </location>
</feature>
<evidence type="ECO:0000313" key="5">
    <source>
        <dbReference type="EMBL" id="MZP28939.1"/>
    </source>
</evidence>
<comment type="similarity">
    <text evidence="1">Belongs to the GerABKA family.</text>
</comment>
<dbReference type="PANTHER" id="PTHR22550:SF5">
    <property type="entry name" value="LEUCINE ZIPPER PROTEIN 4"/>
    <property type="match status" value="1"/>
</dbReference>
<protein>
    <submittedName>
        <fullName evidence="5">Spore germination protein</fullName>
    </submittedName>
</protein>
<feature type="compositionally biased region" description="Basic and acidic residues" evidence="3">
    <location>
        <begin position="594"/>
        <end position="605"/>
    </location>
</feature>
<keyword evidence="4" id="KW-0812">Transmembrane</keyword>
<feature type="transmembrane region" description="Helical" evidence="4">
    <location>
        <begin position="479"/>
        <end position="496"/>
    </location>
</feature>
<evidence type="ECO:0000313" key="6">
    <source>
        <dbReference type="Proteomes" id="UP000463470"/>
    </source>
</evidence>